<feature type="region of interest" description="Disordered" evidence="4">
    <location>
        <begin position="480"/>
        <end position="501"/>
    </location>
</feature>
<evidence type="ECO:0000256" key="4">
    <source>
        <dbReference type="SAM" id="MobiDB-lite"/>
    </source>
</evidence>
<dbReference type="Gene3D" id="3.30.465.10">
    <property type="match status" value="1"/>
</dbReference>
<dbReference type="Gene3D" id="3.30.70.2190">
    <property type="match status" value="1"/>
</dbReference>
<comment type="caution">
    <text evidence="6">The sequence shown here is derived from an EMBL/GenBank/DDBJ whole genome shotgun (WGS) entry which is preliminary data.</text>
</comment>
<dbReference type="InterPro" id="IPR006094">
    <property type="entry name" value="Oxid_FAD_bind_N"/>
</dbReference>
<evidence type="ECO:0000259" key="5">
    <source>
        <dbReference type="PROSITE" id="PS51387"/>
    </source>
</evidence>
<keyword evidence="2" id="KW-0285">Flavoprotein</keyword>
<protein>
    <submittedName>
        <fullName evidence="6">FAD-binding oxidoreductase</fullName>
    </submittedName>
</protein>
<dbReference type="InterPro" id="IPR036318">
    <property type="entry name" value="FAD-bd_PCMH-like_sf"/>
</dbReference>
<dbReference type="InterPro" id="IPR016164">
    <property type="entry name" value="FAD-linked_Oxase-like_C"/>
</dbReference>
<dbReference type="InterPro" id="IPR004113">
    <property type="entry name" value="FAD-bd_oxidored_4_C"/>
</dbReference>
<organism evidence="6 7">
    <name type="scientific">Novosphingobium bradum</name>
    <dbReference type="NCBI Taxonomy" id="1737444"/>
    <lineage>
        <taxon>Bacteria</taxon>
        <taxon>Pseudomonadati</taxon>
        <taxon>Pseudomonadota</taxon>
        <taxon>Alphaproteobacteria</taxon>
        <taxon>Sphingomonadales</taxon>
        <taxon>Sphingomonadaceae</taxon>
        <taxon>Novosphingobium</taxon>
    </lineage>
</organism>
<dbReference type="Gene3D" id="3.30.70.2740">
    <property type="match status" value="1"/>
</dbReference>
<gene>
    <name evidence="6" type="ORF">ACFOD9_04270</name>
</gene>
<sequence length="501" mass="51434">MSAEPDRTAFLAAATALLGPRGLTSDPDLVAPWLTDWRGRFTGRALALASPGSTAEVAALVRLCADHGVPIVPQGGNSGMCGGATPDASGGALLLSLRRMDAVRQLDREARRITCEAGMILENLHHAADAAGLRFPLTLGGKGSATVGGLISTNAGGTQVLRHGSMRALVLGIEAVLADGSLFSALTPLKKDNRGFDLKQLLIGSEGTLGIITAATLALVPAVAERIAVWCAVPSVQVARQLLLHCEQALGPALEGFEIMPHASLAAVLAYLPAARAPLAGDHAWHVLIEATADAAGAAALRPTVEEAMTAAFAARLVEDAAFSANESQAEAFWTLRDSVAPAERAKGPAVQHDISVPVERMADFIDHAAPAIEAAFPGVEAVAFGHLGDGNVHFHVIAPPGVEGVAWQEGPGKKISAQVNDMVTAWGGSISAEHGIGQLKLGELERLGDPVALALLRRIKQALDPKGLLNPGKLVRAERAGGRAGEAASGPGLAPNSPSA</sequence>
<dbReference type="SUPFAM" id="SSF55103">
    <property type="entry name" value="FAD-linked oxidases, C-terminal domain"/>
    <property type="match status" value="1"/>
</dbReference>
<evidence type="ECO:0000256" key="1">
    <source>
        <dbReference type="ARBA" id="ARBA00008000"/>
    </source>
</evidence>
<dbReference type="InterPro" id="IPR016171">
    <property type="entry name" value="Vanillyl_alc_oxidase_C-sub2"/>
</dbReference>
<dbReference type="PROSITE" id="PS51387">
    <property type="entry name" value="FAD_PCMH"/>
    <property type="match status" value="1"/>
</dbReference>
<dbReference type="InterPro" id="IPR051264">
    <property type="entry name" value="FAD-oxidored/transferase_4"/>
</dbReference>
<dbReference type="InterPro" id="IPR016167">
    <property type="entry name" value="FAD-bd_PCMH_sub1"/>
</dbReference>
<reference evidence="7" key="1">
    <citation type="journal article" date="2019" name="Int. J. Syst. Evol. Microbiol.">
        <title>The Global Catalogue of Microorganisms (GCM) 10K type strain sequencing project: providing services to taxonomists for standard genome sequencing and annotation.</title>
        <authorList>
            <consortium name="The Broad Institute Genomics Platform"/>
            <consortium name="The Broad Institute Genome Sequencing Center for Infectious Disease"/>
            <person name="Wu L."/>
            <person name="Ma J."/>
        </authorList>
    </citation>
    <scope>NUCLEOTIDE SEQUENCE [LARGE SCALE GENOMIC DNA]</scope>
    <source>
        <strain evidence="7">KCTC 42984</strain>
    </source>
</reference>
<dbReference type="PANTHER" id="PTHR43716:SF2">
    <property type="entry name" value="BLL6224 PROTEIN"/>
    <property type="match status" value="1"/>
</dbReference>
<name>A0ABV7INA7_9SPHN</name>
<evidence type="ECO:0000313" key="6">
    <source>
        <dbReference type="EMBL" id="MFC3173462.1"/>
    </source>
</evidence>
<accession>A0ABV7INA7</accession>
<dbReference type="SUPFAM" id="SSF56176">
    <property type="entry name" value="FAD-binding/transporter-associated domain-like"/>
    <property type="match status" value="1"/>
</dbReference>
<dbReference type="InterPro" id="IPR016169">
    <property type="entry name" value="FAD-bd_PCMH_sub2"/>
</dbReference>
<dbReference type="Proteomes" id="UP001595604">
    <property type="component" value="Unassembled WGS sequence"/>
</dbReference>
<dbReference type="PANTHER" id="PTHR43716">
    <property type="entry name" value="D-2-HYDROXYGLUTARATE DEHYDROGENASE, MITOCHONDRIAL"/>
    <property type="match status" value="1"/>
</dbReference>
<proteinExistence type="inferred from homology"/>
<evidence type="ECO:0000256" key="3">
    <source>
        <dbReference type="ARBA" id="ARBA00022827"/>
    </source>
</evidence>
<comment type="similarity">
    <text evidence="1">Belongs to the FAD-binding oxidoreductase/transferase type 4 family.</text>
</comment>
<evidence type="ECO:0000313" key="7">
    <source>
        <dbReference type="Proteomes" id="UP001595604"/>
    </source>
</evidence>
<keyword evidence="3" id="KW-0274">FAD</keyword>
<dbReference type="EMBL" id="JBHRTQ010000004">
    <property type="protein sequence ID" value="MFC3173462.1"/>
    <property type="molecule type" value="Genomic_DNA"/>
</dbReference>
<dbReference type="Pfam" id="PF01565">
    <property type="entry name" value="FAD_binding_4"/>
    <property type="match status" value="1"/>
</dbReference>
<dbReference type="Gene3D" id="1.10.45.10">
    <property type="entry name" value="Vanillyl-alcohol Oxidase, Chain A, domain 4"/>
    <property type="match status" value="1"/>
</dbReference>
<evidence type="ECO:0000256" key="2">
    <source>
        <dbReference type="ARBA" id="ARBA00022630"/>
    </source>
</evidence>
<dbReference type="InterPro" id="IPR016166">
    <property type="entry name" value="FAD-bd_PCMH"/>
</dbReference>
<dbReference type="Gene3D" id="3.30.43.10">
    <property type="entry name" value="Uridine Diphospho-n-acetylenolpyruvylglucosamine Reductase, domain 2"/>
    <property type="match status" value="1"/>
</dbReference>
<dbReference type="Pfam" id="PF02913">
    <property type="entry name" value="FAD-oxidase_C"/>
    <property type="match status" value="1"/>
</dbReference>
<dbReference type="RefSeq" id="WP_379508847.1">
    <property type="nucleotide sequence ID" value="NZ_JBHRTQ010000004.1"/>
</dbReference>
<keyword evidence="7" id="KW-1185">Reference proteome</keyword>
<feature type="domain" description="FAD-binding PCMH-type" evidence="5">
    <location>
        <begin position="41"/>
        <end position="222"/>
    </location>
</feature>